<comment type="subcellular location">
    <subcellularLocation>
        <location evidence="1">Cell envelope</location>
    </subcellularLocation>
</comment>
<evidence type="ECO:0000256" key="3">
    <source>
        <dbReference type="ARBA" id="ARBA00023157"/>
    </source>
</evidence>
<accession>A0A327W1T0</accession>
<dbReference type="SUPFAM" id="SSF52833">
    <property type="entry name" value="Thioredoxin-like"/>
    <property type="match status" value="1"/>
</dbReference>
<feature type="domain" description="Thioredoxin" evidence="6">
    <location>
        <begin position="235"/>
        <end position="372"/>
    </location>
</feature>
<organism evidence="7 8">
    <name type="scientific">Chitinophaga dinghuensis</name>
    <dbReference type="NCBI Taxonomy" id="1539050"/>
    <lineage>
        <taxon>Bacteria</taxon>
        <taxon>Pseudomonadati</taxon>
        <taxon>Bacteroidota</taxon>
        <taxon>Chitinophagia</taxon>
        <taxon>Chitinophagales</taxon>
        <taxon>Chitinophagaceae</taxon>
        <taxon>Chitinophaga</taxon>
    </lineage>
</organism>
<dbReference type="Gene3D" id="3.40.30.10">
    <property type="entry name" value="Glutaredoxin"/>
    <property type="match status" value="1"/>
</dbReference>
<feature type="chain" id="PRO_5016371580" evidence="5">
    <location>
        <begin position="21"/>
        <end position="372"/>
    </location>
</feature>
<name>A0A327W1T0_9BACT</name>
<dbReference type="Proteomes" id="UP000249819">
    <property type="component" value="Unassembled WGS sequence"/>
</dbReference>
<dbReference type="OrthoDB" id="744041at2"/>
<evidence type="ECO:0000313" key="8">
    <source>
        <dbReference type="Proteomes" id="UP000249819"/>
    </source>
</evidence>
<dbReference type="Pfam" id="PF00578">
    <property type="entry name" value="AhpC-TSA"/>
    <property type="match status" value="1"/>
</dbReference>
<dbReference type="InterPro" id="IPR013766">
    <property type="entry name" value="Thioredoxin_domain"/>
</dbReference>
<dbReference type="InterPro" id="IPR025380">
    <property type="entry name" value="DUF4369"/>
</dbReference>
<keyword evidence="5" id="KW-0732">Signal</keyword>
<keyword evidence="4" id="KW-0676">Redox-active center</keyword>
<dbReference type="AlphaFoldDB" id="A0A327W1T0"/>
<dbReference type="EMBL" id="QLMA01000003">
    <property type="protein sequence ID" value="RAJ83189.1"/>
    <property type="molecule type" value="Genomic_DNA"/>
</dbReference>
<dbReference type="PANTHER" id="PTHR42852:SF6">
    <property type="entry name" value="THIOL:DISULFIDE INTERCHANGE PROTEIN DSBE"/>
    <property type="match status" value="1"/>
</dbReference>
<gene>
    <name evidence="7" type="ORF">CLV59_103149</name>
</gene>
<dbReference type="GO" id="GO:0016491">
    <property type="term" value="F:oxidoreductase activity"/>
    <property type="evidence" value="ECO:0007669"/>
    <property type="project" value="InterPro"/>
</dbReference>
<comment type="caution">
    <text evidence="7">The sequence shown here is derived from an EMBL/GenBank/DDBJ whole genome shotgun (WGS) entry which is preliminary data.</text>
</comment>
<feature type="signal peptide" evidence="5">
    <location>
        <begin position="1"/>
        <end position="20"/>
    </location>
</feature>
<dbReference type="CDD" id="cd02966">
    <property type="entry name" value="TlpA_like_family"/>
    <property type="match status" value="1"/>
</dbReference>
<dbReference type="GO" id="GO:0017004">
    <property type="term" value="P:cytochrome complex assembly"/>
    <property type="evidence" value="ECO:0007669"/>
    <property type="project" value="UniProtKB-KW"/>
</dbReference>
<evidence type="ECO:0000256" key="5">
    <source>
        <dbReference type="SAM" id="SignalP"/>
    </source>
</evidence>
<dbReference type="InterPro" id="IPR050553">
    <property type="entry name" value="Thioredoxin_ResA/DsbE_sf"/>
</dbReference>
<evidence type="ECO:0000259" key="6">
    <source>
        <dbReference type="PROSITE" id="PS51352"/>
    </source>
</evidence>
<keyword evidence="2" id="KW-0201">Cytochrome c-type biogenesis</keyword>
<dbReference type="RefSeq" id="WP_111591852.1">
    <property type="nucleotide sequence ID" value="NZ_QLMA01000003.1"/>
</dbReference>
<reference evidence="7 8" key="1">
    <citation type="submission" date="2018-06" db="EMBL/GenBank/DDBJ databases">
        <title>Genomic Encyclopedia of Archaeal and Bacterial Type Strains, Phase II (KMG-II): from individual species to whole genera.</title>
        <authorList>
            <person name="Goeker M."/>
        </authorList>
    </citation>
    <scope>NUCLEOTIDE SEQUENCE [LARGE SCALE GENOMIC DNA]</scope>
    <source>
        <strain evidence="7 8">DSM 29821</strain>
    </source>
</reference>
<sequence length="372" mass="40871">MLNKGLFLGLALCTAMGASAQKRLQLDVTIKGLPEGDSVFLWAPLPQHIDTAVVKNGHFRFDRDMSEGGTTYILQVGTSGKQEHGTFMYLEAGKVNITGNGPYFKDATYTGSPFVADWVDIQKNIISMNAPIEAKRETLYKKLETAVNLGDQDAVNALQTEVNKLEQPMLMASWDWIMKHPNSGAASFLINANFGQKLSKGEFQDLMVKMGPEVKNTFTIKKMSTNVFGGDKILGMLDKAAPAFVLNDMNGKTISLADYKGKYVLVDFWASWCKPCREAVPALTATYNKFKDKGFTIVSVSMDDKKDKWLQAIAEEKMPWAQVSDLKGGESQVAKDYGVMAIPAAFLVDPNGKVIALGTGEQLEKKLAEVLK</sequence>
<evidence type="ECO:0000256" key="2">
    <source>
        <dbReference type="ARBA" id="ARBA00022748"/>
    </source>
</evidence>
<proteinExistence type="predicted"/>
<evidence type="ECO:0000256" key="1">
    <source>
        <dbReference type="ARBA" id="ARBA00004196"/>
    </source>
</evidence>
<dbReference type="InterPro" id="IPR000866">
    <property type="entry name" value="AhpC/TSA"/>
</dbReference>
<keyword evidence="8" id="KW-1185">Reference proteome</keyword>
<dbReference type="InterPro" id="IPR036249">
    <property type="entry name" value="Thioredoxin-like_sf"/>
</dbReference>
<evidence type="ECO:0000313" key="7">
    <source>
        <dbReference type="EMBL" id="RAJ83189.1"/>
    </source>
</evidence>
<dbReference type="Pfam" id="PF14289">
    <property type="entry name" value="DUF4369"/>
    <property type="match status" value="1"/>
</dbReference>
<keyword evidence="3" id="KW-1015">Disulfide bond</keyword>
<protein>
    <submittedName>
        <fullName evidence="7">Peroxiredoxin</fullName>
    </submittedName>
</protein>
<evidence type="ECO:0000256" key="4">
    <source>
        <dbReference type="ARBA" id="ARBA00023284"/>
    </source>
</evidence>
<dbReference type="PROSITE" id="PS51352">
    <property type="entry name" value="THIOREDOXIN_2"/>
    <property type="match status" value="1"/>
</dbReference>
<dbReference type="GO" id="GO:0016209">
    <property type="term" value="F:antioxidant activity"/>
    <property type="evidence" value="ECO:0007669"/>
    <property type="project" value="InterPro"/>
</dbReference>
<dbReference type="PANTHER" id="PTHR42852">
    <property type="entry name" value="THIOL:DISULFIDE INTERCHANGE PROTEIN DSBE"/>
    <property type="match status" value="1"/>
</dbReference>
<dbReference type="GO" id="GO:0030313">
    <property type="term" value="C:cell envelope"/>
    <property type="evidence" value="ECO:0007669"/>
    <property type="project" value="UniProtKB-SubCell"/>
</dbReference>